<organism evidence="1 2">
    <name type="scientific">Sphingobacterium alimentarium</name>
    <dbReference type="NCBI Taxonomy" id="797292"/>
    <lineage>
        <taxon>Bacteria</taxon>
        <taxon>Pseudomonadati</taxon>
        <taxon>Bacteroidota</taxon>
        <taxon>Sphingobacteriia</taxon>
        <taxon>Sphingobacteriales</taxon>
        <taxon>Sphingobacteriaceae</taxon>
        <taxon>Sphingobacterium</taxon>
    </lineage>
</organism>
<dbReference type="SUPFAM" id="SSF53474">
    <property type="entry name" value="alpha/beta-Hydrolases"/>
    <property type="match status" value="1"/>
</dbReference>
<comment type="caution">
    <text evidence="1">The sequence shown here is derived from an EMBL/GenBank/DDBJ whole genome shotgun (WGS) entry which is preliminary data.</text>
</comment>
<dbReference type="PANTHER" id="PTHR15394">
    <property type="entry name" value="SERINE HYDROLASE RBBP9"/>
    <property type="match status" value="1"/>
</dbReference>
<dbReference type="OrthoDB" id="9804993at2"/>
<evidence type="ECO:0000313" key="2">
    <source>
        <dbReference type="Proteomes" id="UP000295197"/>
    </source>
</evidence>
<dbReference type="AlphaFoldDB" id="A0A4R3VZ13"/>
<name>A0A4R3VZ13_9SPHI</name>
<dbReference type="InterPro" id="IPR010662">
    <property type="entry name" value="RBBP9/YdeN"/>
</dbReference>
<dbReference type="Gene3D" id="3.40.50.1820">
    <property type="entry name" value="alpha/beta hydrolase"/>
    <property type="match status" value="1"/>
</dbReference>
<protein>
    <recommendedName>
        <fullName evidence="3">Serine hydrolase family protein</fullName>
    </recommendedName>
</protein>
<accession>A0A4R3VZ13</accession>
<dbReference type="RefSeq" id="WP_132776656.1">
    <property type="nucleotide sequence ID" value="NZ_SMBZ01000004.1"/>
</dbReference>
<dbReference type="EMBL" id="SMBZ01000004">
    <property type="protein sequence ID" value="TCV19564.1"/>
    <property type="molecule type" value="Genomic_DNA"/>
</dbReference>
<reference evidence="1 2" key="1">
    <citation type="submission" date="2019-03" db="EMBL/GenBank/DDBJ databases">
        <title>Genomic Encyclopedia of Type Strains, Phase IV (KMG-IV): sequencing the most valuable type-strain genomes for metagenomic binning, comparative biology and taxonomic classification.</title>
        <authorList>
            <person name="Goeker M."/>
        </authorList>
    </citation>
    <scope>NUCLEOTIDE SEQUENCE [LARGE SCALE GENOMIC DNA]</scope>
    <source>
        <strain evidence="1 2">DSM 22362</strain>
    </source>
</reference>
<dbReference type="GO" id="GO:0016787">
    <property type="term" value="F:hydrolase activity"/>
    <property type="evidence" value="ECO:0007669"/>
    <property type="project" value="InterPro"/>
</dbReference>
<dbReference type="Pfam" id="PF06821">
    <property type="entry name" value="Ser_hydrolase"/>
    <property type="match status" value="1"/>
</dbReference>
<evidence type="ECO:0008006" key="3">
    <source>
        <dbReference type="Google" id="ProtNLM"/>
    </source>
</evidence>
<dbReference type="InterPro" id="IPR029058">
    <property type="entry name" value="AB_hydrolase_fold"/>
</dbReference>
<keyword evidence="2" id="KW-1185">Reference proteome</keyword>
<dbReference type="PANTHER" id="PTHR15394:SF3">
    <property type="entry name" value="SERINE HYDROLASE RBBP9"/>
    <property type="match status" value="1"/>
</dbReference>
<proteinExistence type="predicted"/>
<gene>
    <name evidence="1" type="ORF">EDC17_100486</name>
</gene>
<sequence length="187" mass="21322">MEPIKILFAHSGGGQGSKGQGSFDLVEYLKNELGDEFEILYPIIDDPEAPTYQMWKNLFTKEFKKSDQPTVLIGHSLGGSMLLKFISEEKPNLLISSLHLVATPLWGKNGWEVDDFELKENFEVELKQIKRIFLYQCKEDAIVPFNHLNFYKKAFPNSTVRVLKGTDHAFANGLYELADDIKTNIHV</sequence>
<dbReference type="Proteomes" id="UP000295197">
    <property type="component" value="Unassembled WGS sequence"/>
</dbReference>
<evidence type="ECO:0000313" key="1">
    <source>
        <dbReference type="EMBL" id="TCV19564.1"/>
    </source>
</evidence>